<comment type="similarity">
    <text evidence="1">Belongs to the WD repeat G protein beta family. Ribosomal protein RACK1 subfamily.</text>
</comment>
<feature type="repeat" description="WD" evidence="6">
    <location>
        <begin position="107"/>
        <end position="139"/>
    </location>
</feature>
<dbReference type="PROSITE" id="PS50294">
    <property type="entry name" value="WD_REPEATS_REGION"/>
    <property type="match status" value="5"/>
</dbReference>
<name>A0A8J4Q1C1_9MYCE</name>
<comment type="caution">
    <text evidence="7">The sequence shown here is derived from an EMBL/GenBank/DDBJ whole genome shotgun (WGS) entry which is preliminary data.</text>
</comment>
<dbReference type="Proteomes" id="UP000695562">
    <property type="component" value="Unassembled WGS sequence"/>
</dbReference>
<organism evidence="7 8">
    <name type="scientific">Polysphondylium violaceum</name>
    <dbReference type="NCBI Taxonomy" id="133409"/>
    <lineage>
        <taxon>Eukaryota</taxon>
        <taxon>Amoebozoa</taxon>
        <taxon>Evosea</taxon>
        <taxon>Eumycetozoa</taxon>
        <taxon>Dictyostelia</taxon>
        <taxon>Dictyosteliales</taxon>
        <taxon>Dictyosteliaceae</taxon>
        <taxon>Polysphondylium</taxon>
    </lineage>
</organism>
<keyword evidence="4" id="KW-0689">Ribosomal protein</keyword>
<feature type="repeat" description="WD" evidence="6">
    <location>
        <begin position="16"/>
        <end position="50"/>
    </location>
</feature>
<feature type="repeat" description="WD" evidence="6">
    <location>
        <begin position="192"/>
        <end position="233"/>
    </location>
</feature>
<feature type="repeat" description="WD" evidence="6">
    <location>
        <begin position="65"/>
        <end position="106"/>
    </location>
</feature>
<dbReference type="InterPro" id="IPR045223">
    <property type="entry name" value="RACK1-like"/>
</dbReference>
<dbReference type="CDD" id="cd00200">
    <property type="entry name" value="WD40"/>
    <property type="match status" value="1"/>
</dbReference>
<evidence type="ECO:0000256" key="4">
    <source>
        <dbReference type="ARBA" id="ARBA00022980"/>
    </source>
</evidence>
<dbReference type="GO" id="GO:1990904">
    <property type="term" value="C:ribonucleoprotein complex"/>
    <property type="evidence" value="ECO:0007669"/>
    <property type="project" value="UniProtKB-KW"/>
</dbReference>
<dbReference type="SMART" id="SM00320">
    <property type="entry name" value="WD40"/>
    <property type="match status" value="7"/>
</dbReference>
<evidence type="ECO:0000256" key="2">
    <source>
        <dbReference type="ARBA" id="ARBA00022574"/>
    </source>
</evidence>
<dbReference type="InterPro" id="IPR036322">
    <property type="entry name" value="WD40_repeat_dom_sf"/>
</dbReference>
<feature type="repeat" description="WD" evidence="6">
    <location>
        <begin position="150"/>
        <end position="191"/>
    </location>
</feature>
<protein>
    <submittedName>
        <fullName evidence="7">Uncharacterized protein</fullName>
    </submittedName>
</protein>
<proteinExistence type="inferred from homology"/>
<gene>
    <name evidence="7" type="ORF">CYY_001815</name>
</gene>
<dbReference type="PANTHER" id="PTHR19868">
    <property type="entry name" value="RECEPTOR FOR ACTIVATED PROTEIN KINASE C RACK1"/>
    <property type="match status" value="1"/>
</dbReference>
<dbReference type="FunFam" id="2.130.10.10:FF:000018">
    <property type="entry name" value="Receptor for activated C kinase 1"/>
    <property type="match status" value="1"/>
</dbReference>
<dbReference type="Pfam" id="PF00400">
    <property type="entry name" value="WD40"/>
    <property type="match status" value="7"/>
</dbReference>
<dbReference type="InterPro" id="IPR019775">
    <property type="entry name" value="WD40_repeat_CS"/>
</dbReference>
<evidence type="ECO:0000256" key="5">
    <source>
        <dbReference type="ARBA" id="ARBA00023274"/>
    </source>
</evidence>
<keyword evidence="3" id="KW-0677">Repeat</keyword>
<dbReference type="Gene3D" id="2.130.10.10">
    <property type="entry name" value="YVTN repeat-like/Quinoprotein amine dehydrogenase"/>
    <property type="match status" value="1"/>
</dbReference>
<accession>A0A8J4Q1C1</accession>
<dbReference type="GO" id="GO:0005840">
    <property type="term" value="C:ribosome"/>
    <property type="evidence" value="ECO:0007669"/>
    <property type="project" value="UniProtKB-KW"/>
</dbReference>
<sequence length="328" mass="36192">MEQAAPLIKCVEFGTLKGHQDFVTSIAVSPENPDVILSSSRDRSVMVWKLTPLDPENVGIAHRSLRGHSHFVQDVVISHDGQFALSGSWDGTLRLWDIVQGVSTRIFSGHTQDVMSVAFSGDNRQIISGSRDSTIKVWNTIGECKYTLEENGHTHWVSCVRFSPNTPTIVSGGWDNQVKIWDIKTFKCINTLAEHEGYINTVTISPDGSLCASGGKDQNACLWELSTGKSLYKLDAKGIINALAFSPNKYWLCAATDSKILIWDLLTKNIILEIVPEIKTTTAESSKKKKESKPKVPTCLSLAWSVDGSTLYAGYKDSVIRVYRISSP</sequence>
<dbReference type="PROSITE" id="PS50082">
    <property type="entry name" value="WD_REPEATS_2"/>
    <property type="match status" value="5"/>
</dbReference>
<keyword evidence="2 6" id="KW-0853">WD repeat</keyword>
<evidence type="ECO:0000256" key="1">
    <source>
        <dbReference type="ARBA" id="ARBA00007253"/>
    </source>
</evidence>
<dbReference type="PROSITE" id="PS00678">
    <property type="entry name" value="WD_REPEATS_1"/>
    <property type="match status" value="3"/>
</dbReference>
<dbReference type="InterPro" id="IPR015943">
    <property type="entry name" value="WD40/YVTN_repeat-like_dom_sf"/>
</dbReference>
<dbReference type="GO" id="GO:0045182">
    <property type="term" value="F:translation regulator activity"/>
    <property type="evidence" value="ECO:0007669"/>
    <property type="project" value="InterPro"/>
</dbReference>
<evidence type="ECO:0000256" key="3">
    <source>
        <dbReference type="ARBA" id="ARBA00022737"/>
    </source>
</evidence>
<evidence type="ECO:0000313" key="8">
    <source>
        <dbReference type="Proteomes" id="UP000695562"/>
    </source>
</evidence>
<dbReference type="OrthoDB" id="7875889at2759"/>
<dbReference type="InterPro" id="IPR001680">
    <property type="entry name" value="WD40_rpt"/>
</dbReference>
<keyword evidence="5" id="KW-0687">Ribonucleoprotein</keyword>
<reference evidence="7" key="1">
    <citation type="submission" date="2020-01" db="EMBL/GenBank/DDBJ databases">
        <title>Development of genomics and gene disruption for Polysphondylium violaceum indicates a role for the polyketide synthase stlB in stalk morphogenesis.</title>
        <authorList>
            <person name="Narita B."/>
            <person name="Kawabe Y."/>
            <person name="Kin K."/>
            <person name="Saito T."/>
            <person name="Gibbs R."/>
            <person name="Kuspa A."/>
            <person name="Muzny D."/>
            <person name="Queller D."/>
            <person name="Richards S."/>
            <person name="Strassman J."/>
            <person name="Sucgang R."/>
            <person name="Worley K."/>
            <person name="Schaap P."/>
        </authorList>
    </citation>
    <scope>NUCLEOTIDE SEQUENCE</scope>
    <source>
        <strain evidence="7">QSvi11</strain>
    </source>
</reference>
<dbReference type="InterPro" id="IPR020472">
    <property type="entry name" value="WD40_PAC1"/>
</dbReference>
<dbReference type="EMBL" id="AJWJ01000045">
    <property type="protein sequence ID" value="KAF2076912.1"/>
    <property type="molecule type" value="Genomic_DNA"/>
</dbReference>
<dbReference type="GO" id="GO:0043022">
    <property type="term" value="F:ribosome binding"/>
    <property type="evidence" value="ECO:0007669"/>
    <property type="project" value="InterPro"/>
</dbReference>
<dbReference type="AlphaFoldDB" id="A0A8J4Q1C1"/>
<evidence type="ECO:0000256" key="6">
    <source>
        <dbReference type="PROSITE-ProRule" id="PRU00221"/>
    </source>
</evidence>
<dbReference type="SUPFAM" id="SSF50978">
    <property type="entry name" value="WD40 repeat-like"/>
    <property type="match status" value="1"/>
</dbReference>
<evidence type="ECO:0000313" key="7">
    <source>
        <dbReference type="EMBL" id="KAF2076912.1"/>
    </source>
</evidence>
<keyword evidence="8" id="KW-1185">Reference proteome</keyword>
<dbReference type="PRINTS" id="PR00320">
    <property type="entry name" value="GPROTEINBRPT"/>
</dbReference>